<dbReference type="InterPro" id="IPR001452">
    <property type="entry name" value="SH3_domain"/>
</dbReference>
<feature type="compositionally biased region" description="Basic and acidic residues" evidence="12">
    <location>
        <begin position="865"/>
        <end position="875"/>
    </location>
</feature>
<dbReference type="GO" id="GO:0005737">
    <property type="term" value="C:cytoplasm"/>
    <property type="evidence" value="ECO:0007669"/>
    <property type="project" value="UniProtKB-SubCell"/>
</dbReference>
<dbReference type="CDD" id="cd07604">
    <property type="entry name" value="BAR_ASAPs"/>
    <property type="match status" value="1"/>
</dbReference>
<dbReference type="SUPFAM" id="SSF50729">
    <property type="entry name" value="PH domain-like"/>
    <property type="match status" value="1"/>
</dbReference>
<dbReference type="SMART" id="SM00105">
    <property type="entry name" value="ArfGap"/>
    <property type="match status" value="1"/>
</dbReference>
<dbReference type="PROSITE" id="PS50003">
    <property type="entry name" value="PH_DOMAIN"/>
    <property type="match status" value="1"/>
</dbReference>
<dbReference type="InterPro" id="IPR001164">
    <property type="entry name" value="ArfGAP_dom"/>
</dbReference>
<evidence type="ECO:0000259" key="14">
    <source>
        <dbReference type="PROSITE" id="PS50003"/>
    </source>
</evidence>
<dbReference type="InterPro" id="IPR037278">
    <property type="entry name" value="ARFGAP/RecO"/>
</dbReference>
<evidence type="ECO:0000256" key="2">
    <source>
        <dbReference type="ARBA" id="ARBA00022443"/>
    </source>
</evidence>
<dbReference type="SUPFAM" id="SSF50044">
    <property type="entry name" value="SH3-domain"/>
    <property type="match status" value="1"/>
</dbReference>
<dbReference type="PhylomeDB" id="A7SQ28"/>
<keyword evidence="2 9" id="KW-0728">SH3 domain</keyword>
<dbReference type="InterPro" id="IPR036770">
    <property type="entry name" value="Ankyrin_rpt-contain_sf"/>
</dbReference>
<dbReference type="PROSITE" id="PS50297">
    <property type="entry name" value="ANK_REP_REGION"/>
    <property type="match status" value="1"/>
</dbReference>
<feature type="compositionally biased region" description="Low complexity" evidence="12">
    <location>
        <begin position="762"/>
        <end position="772"/>
    </location>
</feature>
<dbReference type="PRINTS" id="PR00452">
    <property type="entry name" value="SH3DOMAIN"/>
</dbReference>
<comment type="subcellular location">
    <subcellularLocation>
        <location evidence="1">Cytoplasm</location>
    </subcellularLocation>
</comment>
<dbReference type="Gene3D" id="1.25.40.950">
    <property type="match status" value="1"/>
</dbReference>
<dbReference type="InterPro" id="IPR043593">
    <property type="entry name" value="ASAP"/>
</dbReference>
<dbReference type="InterPro" id="IPR011993">
    <property type="entry name" value="PH-like_dom_sf"/>
</dbReference>
<dbReference type="Pfam" id="PF00018">
    <property type="entry name" value="SH3_1"/>
    <property type="match status" value="1"/>
</dbReference>
<dbReference type="Pfam" id="PF00169">
    <property type="entry name" value="PH"/>
    <property type="match status" value="1"/>
</dbReference>
<evidence type="ECO:0000313" key="16">
    <source>
        <dbReference type="EMBL" id="EDO34178.1"/>
    </source>
</evidence>
<dbReference type="InterPro" id="IPR004148">
    <property type="entry name" value="BAR_dom"/>
</dbReference>
<dbReference type="PROSITE" id="PS51257">
    <property type="entry name" value="PROKAR_LIPOPROTEIN"/>
    <property type="match status" value="1"/>
</dbReference>
<dbReference type="InterPro" id="IPR001849">
    <property type="entry name" value="PH_domain"/>
</dbReference>
<dbReference type="PROSITE" id="PS50002">
    <property type="entry name" value="SH3"/>
    <property type="match status" value="1"/>
</dbReference>
<feature type="domain" description="SH3" evidence="13">
    <location>
        <begin position="937"/>
        <end position="1000"/>
    </location>
</feature>
<feature type="region of interest" description="Disordered" evidence="12">
    <location>
        <begin position="728"/>
        <end position="898"/>
    </location>
</feature>
<dbReference type="Pfam" id="PF01412">
    <property type="entry name" value="ArfGap"/>
    <property type="match status" value="1"/>
</dbReference>
<evidence type="ECO:0000259" key="15">
    <source>
        <dbReference type="PROSITE" id="PS50115"/>
    </source>
</evidence>
<dbReference type="PROSITE" id="PS50115">
    <property type="entry name" value="ARFGAP"/>
    <property type="match status" value="1"/>
</dbReference>
<keyword evidence="11" id="KW-0175">Coiled coil</keyword>
<dbReference type="SUPFAM" id="SSF48403">
    <property type="entry name" value="Ankyrin repeat"/>
    <property type="match status" value="1"/>
</dbReference>
<dbReference type="InterPro" id="IPR035836">
    <property type="entry name" value="ASAP1-like_SH3"/>
</dbReference>
<dbReference type="InParanoid" id="A7SQ28"/>
<dbReference type="Proteomes" id="UP000001593">
    <property type="component" value="Unassembled WGS sequence"/>
</dbReference>
<dbReference type="STRING" id="45351.A7SQ28"/>
<evidence type="ECO:0000256" key="8">
    <source>
        <dbReference type="PROSITE-ProRule" id="PRU00023"/>
    </source>
</evidence>
<dbReference type="HOGENOM" id="CLU_006942_0_0_1"/>
<dbReference type="InterPro" id="IPR038508">
    <property type="entry name" value="ArfGAP_dom_sf"/>
</dbReference>
<feature type="coiled-coil region" evidence="11">
    <location>
        <begin position="239"/>
        <end position="273"/>
    </location>
</feature>
<dbReference type="CDD" id="cd11821">
    <property type="entry name" value="SH3_ASAP"/>
    <property type="match status" value="1"/>
</dbReference>
<keyword evidence="4" id="KW-0479">Metal-binding</keyword>
<keyword evidence="5" id="KW-0677">Repeat</keyword>
<dbReference type="Gene3D" id="2.30.29.30">
    <property type="entry name" value="Pleckstrin-homology domain (PH domain)/Phosphotyrosine-binding domain (PTB)"/>
    <property type="match status" value="1"/>
</dbReference>
<keyword evidence="17" id="KW-1185">Reference proteome</keyword>
<evidence type="ECO:0000256" key="9">
    <source>
        <dbReference type="PROSITE-ProRule" id="PRU00192"/>
    </source>
</evidence>
<feature type="compositionally biased region" description="Pro residues" evidence="12">
    <location>
        <begin position="773"/>
        <end position="783"/>
    </location>
</feature>
<organism evidence="16 17">
    <name type="scientific">Nematostella vectensis</name>
    <name type="common">Starlet sea anemone</name>
    <dbReference type="NCBI Taxonomy" id="45351"/>
    <lineage>
        <taxon>Eukaryota</taxon>
        <taxon>Metazoa</taxon>
        <taxon>Cnidaria</taxon>
        <taxon>Anthozoa</taxon>
        <taxon>Hexacorallia</taxon>
        <taxon>Actiniaria</taxon>
        <taxon>Edwardsiidae</taxon>
        <taxon>Nematostella</taxon>
    </lineage>
</organism>
<dbReference type="InterPro" id="IPR037844">
    <property type="entry name" value="PH_ASAP"/>
</dbReference>
<keyword evidence="7 8" id="KW-0040">ANK repeat</keyword>
<dbReference type="SUPFAM" id="SSF57863">
    <property type="entry name" value="ArfGap/RecO-like zinc finger"/>
    <property type="match status" value="1"/>
</dbReference>
<name>A7SQ28_NEMVE</name>
<protein>
    <submittedName>
        <fullName evidence="16">Uncharacterized protein</fullName>
    </submittedName>
</protein>
<dbReference type="InterPro" id="IPR027267">
    <property type="entry name" value="AH/BAR_dom_sf"/>
</dbReference>
<accession>A7SQ28</accession>
<dbReference type="PANTHER" id="PTHR45854">
    <property type="entry name" value="ASAP FAMILY MEMBER"/>
    <property type="match status" value="1"/>
</dbReference>
<evidence type="ECO:0000256" key="7">
    <source>
        <dbReference type="ARBA" id="ARBA00023043"/>
    </source>
</evidence>
<dbReference type="Gene3D" id="1.20.1270.60">
    <property type="entry name" value="Arfaptin homology (AH) domain/BAR domain"/>
    <property type="match status" value="1"/>
</dbReference>
<keyword evidence="3" id="KW-0963">Cytoplasm</keyword>
<dbReference type="PRINTS" id="PR00405">
    <property type="entry name" value="REVINTRACTNG"/>
</dbReference>
<proteinExistence type="predicted"/>
<evidence type="ECO:0000256" key="3">
    <source>
        <dbReference type="ARBA" id="ARBA00022490"/>
    </source>
</evidence>
<evidence type="ECO:0000256" key="4">
    <source>
        <dbReference type="ARBA" id="ARBA00022723"/>
    </source>
</evidence>
<dbReference type="CDD" id="cd08834">
    <property type="entry name" value="ArfGap_ASAP"/>
    <property type="match status" value="1"/>
</dbReference>
<evidence type="ECO:0000256" key="6">
    <source>
        <dbReference type="ARBA" id="ARBA00022833"/>
    </source>
</evidence>
<feature type="repeat" description="ANK" evidence="8">
    <location>
        <begin position="609"/>
        <end position="634"/>
    </location>
</feature>
<dbReference type="Pfam" id="PF12796">
    <property type="entry name" value="Ank_2"/>
    <property type="match status" value="1"/>
</dbReference>
<evidence type="ECO:0000256" key="5">
    <source>
        <dbReference type="ARBA" id="ARBA00022737"/>
    </source>
</evidence>
<feature type="domain" description="PH" evidence="14">
    <location>
        <begin position="298"/>
        <end position="390"/>
    </location>
</feature>
<dbReference type="SMART" id="SM00326">
    <property type="entry name" value="SH3"/>
    <property type="match status" value="1"/>
</dbReference>
<evidence type="ECO:0000256" key="12">
    <source>
        <dbReference type="SAM" id="MobiDB-lite"/>
    </source>
</evidence>
<keyword evidence="10" id="KW-0863">Zinc-finger</keyword>
<gene>
    <name evidence="16" type="ORF">NEMVEDRAFT_v1g127054</name>
</gene>
<dbReference type="InterPro" id="IPR002110">
    <property type="entry name" value="Ankyrin_rpt"/>
</dbReference>
<dbReference type="Gene3D" id="2.30.30.40">
    <property type="entry name" value="SH3 Domains"/>
    <property type="match status" value="1"/>
</dbReference>
<dbReference type="OMA" id="MGHEACK"/>
<evidence type="ECO:0000256" key="11">
    <source>
        <dbReference type="SAM" id="Coils"/>
    </source>
</evidence>
<sequence>MPDRITAREFVQETREDLSSPTTSNFLASMTACRNTVNILEESLDSDKTVLSKLKKSMKALHGAGLSHVANQVAQAESLDKLGSQALSREADTGIGTTFLKFSVMMKELSSLMKVLYTNYYNMIMFPLDSLLKGDLKDIKGELRKPFDKAWKDYETKCSKIEKEKKKIAQEAGLIRTEVAGSEMAEETERERRVFQLQMCELLIKVNEIQVKKGVDVAQHLVEFYHAQIQYFQESLQVLDGLRGYVEELMSELQKLRSKQDEERKELVDMRSEIKAFLQVDKEGSYSLHGQQGDLIHGTEKAGYLMKRSEGLRKMWQKRYCSIRDGHFTLAHSPTTPPTQKLNLLLCQVKVREGKKHNFSIVSHNRTFLFQADDEADLDAWVSVISNSRTQALEKAFGDSEKNEVSYFDYDRLRLSIVKQVQRLPGNDTCADCTSKDPTWLSTNLGVLTCIECSGVHRGMGVHVSRVQSITLDNIGTAELLLAKAIGNGGFNEIMEATLDIDQKPTANSKMDEKKEFIHAKYIKHQYAQKSGESPEKVLQELHQAVKSRDILAVLQGFGEGVDLSATLPGSTKWNTALHEAVEQEDLTSLHIVDFLAQNGNDANVVNMEGNTPLHFAGQAGKTEVAKVLLRSGAAESIHIENSNGKTPVQLAKESGHSETLELLRKCAKGKLTFCDHVKIDWGLNQADDFTDDVIELTDIKTTPVPPRTTGETVPISVRQSVALPSSTNVATGSTFGHGVKSWQDETSPSDVAESPPPIPPIRCSSVSRPVRPTGPPPPPVPKPQFDDTPTRAPPPPDMQTNPDTERRPPPLPPAPKRALDLKPNLPPVPTHKRSKSDGKVPFGEDIADMGRPTLVKKSSFPLGEGEKDDSKASRPELPPRPTGLKKPANTGRVSNDVGTRSTVSSVLSFSAATPINVMCKYSTFFFYLRLQVPVSQFPRRVQALYDCEADNDDELSFMEGDVILVKGEGEDAEWWLGELERKPGNSGVFPISFVRVLSE</sequence>
<evidence type="ECO:0000313" key="17">
    <source>
        <dbReference type="Proteomes" id="UP000001593"/>
    </source>
</evidence>
<dbReference type="SMART" id="SM00248">
    <property type="entry name" value="ANK"/>
    <property type="match status" value="3"/>
</dbReference>
<reference evidence="16 17" key="1">
    <citation type="journal article" date="2007" name="Science">
        <title>Sea anemone genome reveals ancestral eumetazoan gene repertoire and genomic organization.</title>
        <authorList>
            <person name="Putnam N.H."/>
            <person name="Srivastava M."/>
            <person name="Hellsten U."/>
            <person name="Dirks B."/>
            <person name="Chapman J."/>
            <person name="Salamov A."/>
            <person name="Terry A."/>
            <person name="Shapiro H."/>
            <person name="Lindquist E."/>
            <person name="Kapitonov V.V."/>
            <person name="Jurka J."/>
            <person name="Genikhovich G."/>
            <person name="Grigoriev I.V."/>
            <person name="Lucas S.M."/>
            <person name="Steele R.E."/>
            <person name="Finnerty J.R."/>
            <person name="Technau U."/>
            <person name="Martindale M.Q."/>
            <person name="Rokhsar D.S."/>
        </authorList>
    </citation>
    <scope>NUCLEOTIDE SEQUENCE [LARGE SCALE GENOMIC DNA]</scope>
    <source>
        <strain evidence="17">CH2 X CH6</strain>
    </source>
</reference>
<dbReference type="eggNOG" id="KOG0521">
    <property type="taxonomic scope" value="Eukaryota"/>
</dbReference>
<dbReference type="Gene3D" id="1.10.220.150">
    <property type="entry name" value="Arf GTPase activating protein"/>
    <property type="match status" value="1"/>
</dbReference>
<dbReference type="PANTHER" id="PTHR45854:SF3">
    <property type="entry name" value="ARFGAP WITH SH3 DOMAIN, ANK REPEAT AND PH DOMAIN-CONTAINING PROTEIN"/>
    <property type="match status" value="1"/>
</dbReference>
<feature type="repeat" description="ANK" evidence="8">
    <location>
        <begin position="573"/>
        <end position="608"/>
    </location>
</feature>
<dbReference type="EMBL" id="DS469740">
    <property type="protein sequence ID" value="EDO34178.1"/>
    <property type="molecule type" value="Genomic_DNA"/>
</dbReference>
<dbReference type="AlphaFoldDB" id="A7SQ28"/>
<dbReference type="SUPFAM" id="SSF103657">
    <property type="entry name" value="BAR/IMD domain-like"/>
    <property type="match status" value="1"/>
</dbReference>
<dbReference type="SMART" id="SM00233">
    <property type="entry name" value="PH"/>
    <property type="match status" value="1"/>
</dbReference>
<keyword evidence="6" id="KW-0862">Zinc</keyword>
<dbReference type="PROSITE" id="PS50088">
    <property type="entry name" value="ANK_REPEAT"/>
    <property type="match status" value="2"/>
</dbReference>
<dbReference type="Pfam" id="PF16746">
    <property type="entry name" value="BAR_3"/>
    <property type="match status" value="1"/>
</dbReference>
<dbReference type="CDD" id="cd13251">
    <property type="entry name" value="PH_ASAP"/>
    <property type="match status" value="1"/>
</dbReference>
<dbReference type="GO" id="GO:0008270">
    <property type="term" value="F:zinc ion binding"/>
    <property type="evidence" value="ECO:0007669"/>
    <property type="project" value="UniProtKB-KW"/>
</dbReference>
<feature type="domain" description="Arf-GAP" evidence="15">
    <location>
        <begin position="415"/>
        <end position="535"/>
    </location>
</feature>
<evidence type="ECO:0000256" key="1">
    <source>
        <dbReference type="ARBA" id="ARBA00004496"/>
    </source>
</evidence>
<dbReference type="Gene3D" id="1.25.40.20">
    <property type="entry name" value="Ankyrin repeat-containing domain"/>
    <property type="match status" value="1"/>
</dbReference>
<dbReference type="InterPro" id="IPR036028">
    <property type="entry name" value="SH3-like_dom_sf"/>
</dbReference>
<evidence type="ECO:0000256" key="10">
    <source>
        <dbReference type="PROSITE-ProRule" id="PRU00288"/>
    </source>
</evidence>
<dbReference type="GO" id="GO:0005096">
    <property type="term" value="F:GTPase activator activity"/>
    <property type="evidence" value="ECO:0007669"/>
    <property type="project" value="InterPro"/>
</dbReference>
<evidence type="ECO:0000259" key="13">
    <source>
        <dbReference type="PROSITE" id="PS50002"/>
    </source>
</evidence>